<dbReference type="PROSITE" id="PS51819">
    <property type="entry name" value="VOC"/>
    <property type="match status" value="1"/>
</dbReference>
<name>A0A934K2D1_9BACT</name>
<dbReference type="RefSeq" id="WP_338204084.1">
    <property type="nucleotide sequence ID" value="NZ_JAEKNR010000198.1"/>
</dbReference>
<dbReference type="InterPro" id="IPR029068">
    <property type="entry name" value="Glyas_Bleomycin-R_OHBP_Dase"/>
</dbReference>
<dbReference type="InterPro" id="IPR037523">
    <property type="entry name" value="VOC_core"/>
</dbReference>
<dbReference type="EMBL" id="JAEKNR010000198">
    <property type="protein sequence ID" value="MBJ7600311.1"/>
    <property type="molecule type" value="Genomic_DNA"/>
</dbReference>
<dbReference type="SUPFAM" id="SSF54593">
    <property type="entry name" value="Glyoxalase/Bleomycin resistance protein/Dihydroxybiphenyl dioxygenase"/>
    <property type="match status" value="1"/>
</dbReference>
<evidence type="ECO:0000313" key="3">
    <source>
        <dbReference type="Proteomes" id="UP000612893"/>
    </source>
</evidence>
<dbReference type="PANTHER" id="PTHR33993:SF14">
    <property type="entry name" value="GB|AAF24581.1"/>
    <property type="match status" value="1"/>
</dbReference>
<gene>
    <name evidence="2" type="ORF">JF922_19830</name>
</gene>
<accession>A0A934K2D1</accession>
<protein>
    <recommendedName>
        <fullName evidence="1">VOC domain-containing protein</fullName>
    </recommendedName>
</protein>
<keyword evidence="3" id="KW-1185">Reference proteome</keyword>
<organism evidence="2 3">
    <name type="scientific">Candidatus Nephthysia bennettiae</name>
    <dbReference type="NCBI Taxonomy" id="3127016"/>
    <lineage>
        <taxon>Bacteria</taxon>
        <taxon>Bacillati</taxon>
        <taxon>Candidatus Dormiibacterota</taxon>
        <taxon>Candidatus Dormibacteria</taxon>
        <taxon>Candidatus Dormibacterales</taxon>
        <taxon>Candidatus Dormibacteraceae</taxon>
        <taxon>Candidatus Nephthysia</taxon>
    </lineage>
</organism>
<dbReference type="Pfam" id="PF00903">
    <property type="entry name" value="Glyoxalase"/>
    <property type="match status" value="1"/>
</dbReference>
<sequence>MTQSVSYVELNSPDLASSARFFAAAFGWDPQPFAAPDYLVAPATGERGVDAGLLGSRDGQPRTVPVINVPDLDDAARRVQDSGGTIVVEPFTVAGVGRGCYFTDPTGLLVGLHENDPEA</sequence>
<comment type="caution">
    <text evidence="2">The sequence shown here is derived from an EMBL/GenBank/DDBJ whole genome shotgun (WGS) entry which is preliminary data.</text>
</comment>
<feature type="domain" description="VOC" evidence="1">
    <location>
        <begin position="4"/>
        <end position="115"/>
    </location>
</feature>
<evidence type="ECO:0000313" key="2">
    <source>
        <dbReference type="EMBL" id="MBJ7600311.1"/>
    </source>
</evidence>
<evidence type="ECO:0000259" key="1">
    <source>
        <dbReference type="PROSITE" id="PS51819"/>
    </source>
</evidence>
<dbReference type="InterPro" id="IPR004360">
    <property type="entry name" value="Glyas_Fos-R_dOase_dom"/>
</dbReference>
<dbReference type="InterPro" id="IPR052164">
    <property type="entry name" value="Anthracycline_SecMetBiosynth"/>
</dbReference>
<dbReference type="AlphaFoldDB" id="A0A934K2D1"/>
<proteinExistence type="predicted"/>
<dbReference type="Gene3D" id="3.10.180.10">
    <property type="entry name" value="2,3-Dihydroxybiphenyl 1,2-Dioxygenase, domain 1"/>
    <property type="match status" value="1"/>
</dbReference>
<reference evidence="2" key="1">
    <citation type="submission" date="2020-10" db="EMBL/GenBank/DDBJ databases">
        <title>Ca. Dormibacterota MAGs.</title>
        <authorList>
            <person name="Montgomery K."/>
        </authorList>
    </citation>
    <scope>NUCLEOTIDE SEQUENCE [LARGE SCALE GENOMIC DNA]</scope>
    <source>
        <strain evidence="2">SC8812_S17_10</strain>
    </source>
</reference>
<dbReference type="Proteomes" id="UP000612893">
    <property type="component" value="Unassembled WGS sequence"/>
</dbReference>
<dbReference type="PANTHER" id="PTHR33993">
    <property type="entry name" value="GLYOXALASE-RELATED"/>
    <property type="match status" value="1"/>
</dbReference>